<comment type="similarity">
    <text evidence="8">Belongs to the RNR ribonuclease family. RNase R subfamily.</text>
</comment>
<dbReference type="Proteomes" id="UP000637695">
    <property type="component" value="Unassembled WGS sequence"/>
</dbReference>
<dbReference type="PROSITE" id="PS50126">
    <property type="entry name" value="S1"/>
    <property type="match status" value="1"/>
</dbReference>
<dbReference type="PANTHER" id="PTHR23355">
    <property type="entry name" value="RIBONUCLEASE"/>
    <property type="match status" value="1"/>
</dbReference>
<dbReference type="InterPro" id="IPR040476">
    <property type="entry name" value="CSD2"/>
</dbReference>
<evidence type="ECO:0000256" key="1">
    <source>
        <dbReference type="ARBA" id="ARBA00001849"/>
    </source>
</evidence>
<dbReference type="Pfam" id="PF17876">
    <property type="entry name" value="CSD2"/>
    <property type="match status" value="1"/>
</dbReference>
<dbReference type="GO" id="GO:0003723">
    <property type="term" value="F:RNA binding"/>
    <property type="evidence" value="ECO:0007669"/>
    <property type="project" value="UniProtKB-UniRule"/>
</dbReference>
<dbReference type="HAMAP" id="MF_01895">
    <property type="entry name" value="RNase_R"/>
    <property type="match status" value="1"/>
</dbReference>
<evidence type="ECO:0000259" key="11">
    <source>
        <dbReference type="PROSITE" id="PS50126"/>
    </source>
</evidence>
<keyword evidence="9" id="KW-0175">Coiled coil</keyword>
<dbReference type="PANTHER" id="PTHR23355:SF9">
    <property type="entry name" value="DIS3-LIKE EXONUCLEASE 2"/>
    <property type="match status" value="1"/>
</dbReference>
<dbReference type="GO" id="GO:0008859">
    <property type="term" value="F:exoribonuclease II activity"/>
    <property type="evidence" value="ECO:0007669"/>
    <property type="project" value="UniProtKB-UniRule"/>
</dbReference>
<dbReference type="RefSeq" id="WP_188881082.1">
    <property type="nucleotide sequence ID" value="NZ_BMOY01000006.1"/>
</dbReference>
<reference evidence="12" key="1">
    <citation type="journal article" date="2014" name="Int. J. Syst. Evol. Microbiol.">
        <title>Complete genome sequence of Corynebacterium casei LMG S-19264T (=DSM 44701T), isolated from a smear-ripened cheese.</title>
        <authorList>
            <consortium name="US DOE Joint Genome Institute (JGI-PGF)"/>
            <person name="Walter F."/>
            <person name="Albersmeier A."/>
            <person name="Kalinowski J."/>
            <person name="Ruckert C."/>
        </authorList>
    </citation>
    <scope>NUCLEOTIDE SEQUENCE</scope>
    <source>
        <strain evidence="12">JCM 18487</strain>
    </source>
</reference>
<feature type="region of interest" description="Disordered" evidence="10">
    <location>
        <begin position="779"/>
        <end position="824"/>
    </location>
</feature>
<feature type="compositionally biased region" description="Basic residues" evidence="10">
    <location>
        <begin position="813"/>
        <end position="824"/>
    </location>
</feature>
<dbReference type="PROSITE" id="PS01175">
    <property type="entry name" value="RIBONUCLEASE_II"/>
    <property type="match status" value="1"/>
</dbReference>
<dbReference type="SMART" id="SM00955">
    <property type="entry name" value="RNB"/>
    <property type="match status" value="1"/>
</dbReference>
<dbReference type="InterPro" id="IPR003029">
    <property type="entry name" value="S1_domain"/>
</dbReference>
<dbReference type="AlphaFoldDB" id="A0A917K5A5"/>
<keyword evidence="5 8" id="KW-0378">Hydrolase</keyword>
<dbReference type="NCBIfam" id="TIGR00358">
    <property type="entry name" value="3_prime_RNase"/>
    <property type="match status" value="1"/>
</dbReference>
<keyword evidence="13" id="KW-1185">Reference proteome</keyword>
<keyword evidence="6 8" id="KW-0269">Exonuclease</keyword>
<dbReference type="InterPro" id="IPR012340">
    <property type="entry name" value="NA-bd_OB-fold"/>
</dbReference>
<dbReference type="SMART" id="SM00316">
    <property type="entry name" value="S1"/>
    <property type="match status" value="1"/>
</dbReference>
<dbReference type="InterPro" id="IPR022966">
    <property type="entry name" value="RNase_II/R_CS"/>
</dbReference>
<feature type="domain" description="S1 motif" evidence="11">
    <location>
        <begin position="624"/>
        <end position="704"/>
    </location>
</feature>
<keyword evidence="3 8" id="KW-0963">Cytoplasm</keyword>
<evidence type="ECO:0000256" key="8">
    <source>
        <dbReference type="HAMAP-Rule" id="MF_01895"/>
    </source>
</evidence>
<evidence type="ECO:0000256" key="4">
    <source>
        <dbReference type="ARBA" id="ARBA00022722"/>
    </source>
</evidence>
<evidence type="ECO:0000256" key="10">
    <source>
        <dbReference type="SAM" id="MobiDB-lite"/>
    </source>
</evidence>
<dbReference type="SUPFAM" id="SSF50249">
    <property type="entry name" value="Nucleic acid-binding proteins"/>
    <property type="match status" value="4"/>
</dbReference>
<gene>
    <name evidence="12" type="primary">vacB</name>
    <name evidence="8" type="synonym">rnr</name>
    <name evidence="12" type="ORF">GCM10010885_06100</name>
</gene>
<dbReference type="Pfam" id="PF00773">
    <property type="entry name" value="RNB"/>
    <property type="match status" value="1"/>
</dbReference>
<dbReference type="SMART" id="SM00357">
    <property type="entry name" value="CSP"/>
    <property type="match status" value="2"/>
</dbReference>
<comment type="caution">
    <text evidence="12">The sequence shown here is derived from an EMBL/GenBank/DDBJ whole genome shotgun (WGS) entry which is preliminary data.</text>
</comment>
<feature type="coiled-coil region" evidence="9">
    <location>
        <begin position="589"/>
        <end position="616"/>
    </location>
</feature>
<dbReference type="InterPro" id="IPR001900">
    <property type="entry name" value="RNase_II/R"/>
</dbReference>
<comment type="subcellular location">
    <subcellularLocation>
        <location evidence="2 8">Cytoplasm</location>
    </subcellularLocation>
</comment>
<proteinExistence type="inferred from homology"/>
<dbReference type="InterPro" id="IPR013223">
    <property type="entry name" value="RNase_B_OB_dom"/>
</dbReference>
<evidence type="ECO:0000313" key="12">
    <source>
        <dbReference type="EMBL" id="GGI99594.1"/>
    </source>
</evidence>
<reference evidence="12" key="2">
    <citation type="submission" date="2020-09" db="EMBL/GenBank/DDBJ databases">
        <authorList>
            <person name="Sun Q."/>
            <person name="Ohkuma M."/>
        </authorList>
    </citation>
    <scope>NUCLEOTIDE SEQUENCE</scope>
    <source>
        <strain evidence="12">JCM 18487</strain>
    </source>
</reference>
<evidence type="ECO:0000256" key="5">
    <source>
        <dbReference type="ARBA" id="ARBA00022801"/>
    </source>
</evidence>
<keyword evidence="4 8" id="KW-0540">Nuclease</keyword>
<feature type="compositionally biased region" description="Low complexity" evidence="10">
    <location>
        <begin position="803"/>
        <end position="812"/>
    </location>
</feature>
<name>A0A917K5A5_9BACL</name>
<accession>A0A917K5A5</accession>
<sequence>MVTRQQLIEYMQHEAYRPLTAQELASAFGMESGEDFHVLMKLLNDMEERGDVVRTRTNRYGVPERMNLVVGRLQMKARGYGFVVPETPGEPDVYIPAGELGGAMSGDKVIARVEKTASGARREGRIIRVLERATDRVVGKFTRHRDHAFVTPLDRRFPQDIFIAKDDMGDAHDGYVVVVEITEYPTATRGPAGRVVEVLGHPDEPGVDILGVVRKYKLPEAFPPEVLAAAEAIPLELSAKDYAGRRDLRQEVIVTIDGEDAKDLDDAVHVKRLPNGHYLLGVHIADVGYYVPQGSALDREAFRRGTSVYLVDRVIPMLPPRLSNIICSLNPQVDRLTLSCEMEIDENGGIVRHDIFPSVIRTTERMTYENVRRILEDRDPDVMARYEALVPHFELMKELALILRAKRMRRGAIDFDFAEIKVIVDDLGRPVEIRPRRRTIAEQIIEEFMLAANETVAAHFHWLQVPFIYRIHEEPELDKMLELNEFVHNFGYHIKGLSGKVHPRALQEVLEKARGTREERMIATLMLRSMKHARYAPECVGHFGLAAEYYTHFTSPIRRYPDLVIHRIIREVLTKGIDEARREQLEAFVAEAAVQASEREKVAEEAEREVDQLKMVEYMQERIGEEFDGLISGVTQFGIFVQLENGIEGLIHISYLTDDYYTFLEKQVALVGERTRRVFRLGDPVRVRVIGANKEELTIDFDLVAHLREGTMTFGEQGPVVVYDEDLDPAARRKAEAERAQRARLSRRAKGKRGGRMIPVELPEFVVVDGREVALPVRRHKKRRRPAAVAEELAVPRRRRNARASAAAPARAGKARAGKRRGRR</sequence>
<evidence type="ECO:0000313" key="13">
    <source>
        <dbReference type="Proteomes" id="UP000637695"/>
    </source>
</evidence>
<dbReference type="InterPro" id="IPR011129">
    <property type="entry name" value="CSD"/>
</dbReference>
<keyword evidence="7 8" id="KW-0694">RNA-binding</keyword>
<comment type="catalytic activity">
    <reaction evidence="1 8">
        <text>Exonucleolytic cleavage in the 3'- to 5'-direction to yield nucleoside 5'-phosphates.</text>
        <dbReference type="EC" id="3.1.13.1"/>
    </reaction>
</comment>
<dbReference type="Pfam" id="PF00575">
    <property type="entry name" value="S1"/>
    <property type="match status" value="1"/>
</dbReference>
<organism evidence="12 13">
    <name type="scientific">Alicyclobacillus cellulosilyticus</name>
    <dbReference type="NCBI Taxonomy" id="1003997"/>
    <lineage>
        <taxon>Bacteria</taxon>
        <taxon>Bacillati</taxon>
        <taxon>Bacillota</taxon>
        <taxon>Bacilli</taxon>
        <taxon>Bacillales</taxon>
        <taxon>Alicyclobacillaceae</taxon>
        <taxon>Alicyclobacillus</taxon>
    </lineage>
</organism>
<evidence type="ECO:0000256" key="7">
    <source>
        <dbReference type="ARBA" id="ARBA00022884"/>
    </source>
</evidence>
<dbReference type="Gene3D" id="2.40.50.140">
    <property type="entry name" value="Nucleic acid-binding proteins"/>
    <property type="match status" value="3"/>
</dbReference>
<dbReference type="Pfam" id="PF08206">
    <property type="entry name" value="OB_RNB"/>
    <property type="match status" value="1"/>
</dbReference>
<dbReference type="GO" id="GO:0006402">
    <property type="term" value="P:mRNA catabolic process"/>
    <property type="evidence" value="ECO:0007669"/>
    <property type="project" value="TreeGrafter"/>
</dbReference>
<dbReference type="InterPro" id="IPR011805">
    <property type="entry name" value="RNase_R"/>
</dbReference>
<comment type="function">
    <text evidence="8">3'-5' exoribonuclease that releases 5'-nucleoside monophosphates and is involved in maturation of structured RNAs.</text>
</comment>
<evidence type="ECO:0000256" key="2">
    <source>
        <dbReference type="ARBA" id="ARBA00004496"/>
    </source>
</evidence>
<protein>
    <recommendedName>
        <fullName evidence="8">Ribonuclease R</fullName>
        <shortName evidence="8">RNase R</shortName>
        <ecNumber evidence="8">3.1.13.1</ecNumber>
    </recommendedName>
</protein>
<dbReference type="EMBL" id="BMOY01000006">
    <property type="protein sequence ID" value="GGI99594.1"/>
    <property type="molecule type" value="Genomic_DNA"/>
</dbReference>
<dbReference type="CDD" id="cd04471">
    <property type="entry name" value="S1_RNase_R"/>
    <property type="match status" value="1"/>
</dbReference>
<evidence type="ECO:0000256" key="6">
    <source>
        <dbReference type="ARBA" id="ARBA00022839"/>
    </source>
</evidence>
<evidence type="ECO:0000256" key="9">
    <source>
        <dbReference type="SAM" id="Coils"/>
    </source>
</evidence>
<evidence type="ECO:0000256" key="3">
    <source>
        <dbReference type="ARBA" id="ARBA00022490"/>
    </source>
</evidence>
<dbReference type="NCBIfam" id="TIGR02063">
    <property type="entry name" value="RNase_R"/>
    <property type="match status" value="1"/>
</dbReference>
<dbReference type="InterPro" id="IPR050180">
    <property type="entry name" value="RNR_Ribonuclease"/>
</dbReference>
<dbReference type="InterPro" id="IPR004476">
    <property type="entry name" value="RNase_II/RNase_R"/>
</dbReference>
<dbReference type="EC" id="3.1.13.1" evidence="8"/>
<dbReference type="GO" id="GO:0005829">
    <property type="term" value="C:cytosol"/>
    <property type="evidence" value="ECO:0007669"/>
    <property type="project" value="TreeGrafter"/>
</dbReference>